<evidence type="ECO:0000256" key="1">
    <source>
        <dbReference type="SAM" id="Phobius"/>
    </source>
</evidence>
<proteinExistence type="predicted"/>
<dbReference type="AlphaFoldDB" id="A0AAW4WGS4"/>
<evidence type="ECO:0008006" key="4">
    <source>
        <dbReference type="Google" id="ProtNLM"/>
    </source>
</evidence>
<evidence type="ECO:0000313" key="2">
    <source>
        <dbReference type="EMBL" id="MCC2243178.1"/>
    </source>
</evidence>
<evidence type="ECO:0000313" key="3">
    <source>
        <dbReference type="Proteomes" id="UP001198893"/>
    </source>
</evidence>
<reference evidence="2" key="1">
    <citation type="submission" date="2021-10" db="EMBL/GenBank/DDBJ databases">
        <title>Anaerobic single-cell dispensing facilitates the cultivation of human gut bacteria.</title>
        <authorList>
            <person name="Afrizal A."/>
        </authorList>
    </citation>
    <scope>NUCLEOTIDE SEQUENCE</scope>
    <source>
        <strain evidence="2">CLA-AA-H204</strain>
    </source>
</reference>
<keyword evidence="1" id="KW-0472">Membrane</keyword>
<protein>
    <recommendedName>
        <fullName evidence="4">DUF4860 domain-containing protein</fullName>
    </recommendedName>
</protein>
<keyword evidence="1" id="KW-0812">Transmembrane</keyword>
<sequence>MENVMNRRKGKRKMVVIGIIVLIFIVLVIFLKMKYGTYGLHDFNYFFRQSKQEILEKDGEPVNREKLYGNCEDIKFEDIEYTFIGNYMESVRITDPGIRFGILQIGVGSSKKEVMLAYGLKKTLSNEEENEYAVQNGLYSTSFYFDENDRVYKIACGRGV</sequence>
<feature type="transmembrane region" description="Helical" evidence="1">
    <location>
        <begin position="12"/>
        <end position="31"/>
    </location>
</feature>
<dbReference type="Proteomes" id="UP001198893">
    <property type="component" value="Unassembled WGS sequence"/>
</dbReference>
<gene>
    <name evidence="2" type="ORF">LKD47_12925</name>
</gene>
<dbReference type="EMBL" id="JAJEQW010000017">
    <property type="protein sequence ID" value="MCC2243178.1"/>
    <property type="molecule type" value="Genomic_DNA"/>
</dbReference>
<organism evidence="2 3">
    <name type="scientific">Roseburia amylophila</name>
    <dbReference type="NCBI Taxonomy" id="2981794"/>
    <lineage>
        <taxon>Bacteria</taxon>
        <taxon>Bacillati</taxon>
        <taxon>Bacillota</taxon>
        <taxon>Clostridia</taxon>
        <taxon>Lachnospirales</taxon>
        <taxon>Lachnospiraceae</taxon>
        <taxon>Roseburia</taxon>
    </lineage>
</organism>
<comment type="caution">
    <text evidence="2">The sequence shown here is derived from an EMBL/GenBank/DDBJ whole genome shotgun (WGS) entry which is preliminary data.</text>
</comment>
<dbReference type="RefSeq" id="WP_176931959.1">
    <property type="nucleotide sequence ID" value="NZ_JAJEQW010000017.1"/>
</dbReference>
<name>A0AAW4WGS4_9FIRM</name>
<keyword evidence="1" id="KW-1133">Transmembrane helix</keyword>
<accession>A0AAW4WGS4</accession>